<evidence type="ECO:0000256" key="3">
    <source>
        <dbReference type="ARBA" id="ARBA00022989"/>
    </source>
</evidence>
<dbReference type="Proteomes" id="UP000460257">
    <property type="component" value="Unassembled WGS sequence"/>
</dbReference>
<dbReference type="CDD" id="cd13128">
    <property type="entry name" value="MATE_Wzx_like"/>
    <property type="match status" value="1"/>
</dbReference>
<dbReference type="EMBL" id="VOGC01000008">
    <property type="protein sequence ID" value="MQN02164.1"/>
    <property type="molecule type" value="Genomic_DNA"/>
</dbReference>
<sequence>MDNKIHSVKYNFIMNFILTASNFIFPLITFPYVSRILHAAGNGKVNFAASLVNYFVMLASLGIPTYGVRACAKVRDDRQLLSKTAQEILIINAVSTALVTVSYLICLFTVPKLASDKELFLIEGANIILNMVGANWLYQALEQYDYITRRSIIFKLISVVLMFALVHQQSDYRIYAATTVLASVGSNVTNFIRLRKYISFRKTGRYDFKQHLGPIFILFAQSATISIYTNLDTVMLGAMKSNTDVGLYTAAVKIKTILVSVVSSLGNVLLPRMSNYANKHNEDEFYRLLGLAMNAELFMSFPLMLFFIIEAKDCMMFIAGPEYVAATATMQVINLSVIPIGLTGIIGVQTLTALDREKQVLYSVIVGAVTDFVLNLIMIPGFSHFGAAFATMVAEYLVFVAQLILGRDVVGHTFRHLSFLKYGLTAALASVCALLAMHFLNWNALLRLVISAAIFFGVYGIVLILLKDELMKRAMSVRVHRKN</sequence>
<feature type="transmembrane region" description="Helical" evidence="5">
    <location>
        <begin position="212"/>
        <end position="231"/>
    </location>
</feature>
<dbReference type="InterPro" id="IPR002797">
    <property type="entry name" value="Polysacc_synth"/>
</dbReference>
<feature type="transmembrane region" description="Helical" evidence="5">
    <location>
        <begin position="417"/>
        <end position="439"/>
    </location>
</feature>
<evidence type="ECO:0000256" key="5">
    <source>
        <dbReference type="SAM" id="Phobius"/>
    </source>
</evidence>
<feature type="transmembrane region" description="Helical" evidence="5">
    <location>
        <begin position="119"/>
        <end position="138"/>
    </location>
</feature>
<evidence type="ECO:0000256" key="1">
    <source>
        <dbReference type="ARBA" id="ARBA00004141"/>
    </source>
</evidence>
<feature type="transmembrane region" description="Helical" evidence="5">
    <location>
        <begin position="291"/>
        <end position="309"/>
    </location>
</feature>
<feature type="transmembrane region" description="Helical" evidence="5">
    <location>
        <begin position="45"/>
        <end position="68"/>
    </location>
</feature>
<keyword evidence="3 5" id="KW-1133">Transmembrane helix</keyword>
<dbReference type="Pfam" id="PF01943">
    <property type="entry name" value="Polysacc_synt"/>
    <property type="match status" value="1"/>
</dbReference>
<organism evidence="6 7">
    <name type="scientific">Candidatus Weimeria bifida</name>
    <dbReference type="NCBI Taxonomy" id="2599074"/>
    <lineage>
        <taxon>Bacteria</taxon>
        <taxon>Bacillati</taxon>
        <taxon>Bacillota</taxon>
        <taxon>Clostridia</taxon>
        <taxon>Lachnospirales</taxon>
        <taxon>Lachnospiraceae</taxon>
        <taxon>Candidatus Weimeria</taxon>
    </lineage>
</organism>
<dbReference type="GO" id="GO:0016020">
    <property type="term" value="C:membrane"/>
    <property type="evidence" value="ECO:0007669"/>
    <property type="project" value="UniProtKB-SubCell"/>
</dbReference>
<feature type="transmembrane region" description="Helical" evidence="5">
    <location>
        <begin position="89"/>
        <end position="113"/>
    </location>
</feature>
<comment type="subcellular location">
    <subcellularLocation>
        <location evidence="1">Membrane</location>
        <topology evidence="1">Multi-pass membrane protein</topology>
    </subcellularLocation>
</comment>
<name>A0A6N7J0P8_9FIRM</name>
<keyword evidence="4 5" id="KW-0472">Membrane</keyword>
<evidence type="ECO:0000256" key="2">
    <source>
        <dbReference type="ARBA" id="ARBA00022692"/>
    </source>
</evidence>
<evidence type="ECO:0000313" key="7">
    <source>
        <dbReference type="Proteomes" id="UP000460257"/>
    </source>
</evidence>
<dbReference type="PANTHER" id="PTHR43424">
    <property type="entry name" value="LOCUS PUTATIVE PROTEIN 1-RELATED"/>
    <property type="match status" value="1"/>
</dbReference>
<keyword evidence="7" id="KW-1185">Reference proteome</keyword>
<protein>
    <submittedName>
        <fullName evidence="6">Flippase</fullName>
    </submittedName>
</protein>
<keyword evidence="2 5" id="KW-0812">Transmembrane</keyword>
<feature type="transmembrane region" description="Helical" evidence="5">
    <location>
        <begin position="251"/>
        <end position="270"/>
    </location>
</feature>
<gene>
    <name evidence="6" type="ORF">FRC54_09795</name>
</gene>
<comment type="caution">
    <text evidence="6">The sequence shown here is derived from an EMBL/GenBank/DDBJ whole genome shotgun (WGS) entry which is preliminary data.</text>
</comment>
<dbReference type="AlphaFoldDB" id="A0A6N7J0P8"/>
<proteinExistence type="predicted"/>
<feature type="transmembrane region" description="Helical" evidence="5">
    <location>
        <begin position="445"/>
        <end position="466"/>
    </location>
</feature>
<reference evidence="6" key="1">
    <citation type="journal article" date="2020" name="Appl. Environ. Microbiol.">
        <title>Medium-Chain Fatty Acid Synthesis by 'Candidatus Weimeria bifida' gen. nov., sp. nov., and 'Candidatus Pseudoramibacter fermentans' sp. nov.</title>
        <authorList>
            <person name="Scarborough M.J."/>
            <person name="Myers K.S."/>
            <person name="Donohue T.J."/>
            <person name="Noguera D.R."/>
        </authorList>
    </citation>
    <scope>NUCLEOTIDE SEQUENCE</scope>
    <source>
        <strain evidence="6">LCO1.1</strain>
    </source>
</reference>
<feature type="transmembrane region" description="Helical" evidence="5">
    <location>
        <begin position="385"/>
        <end position="405"/>
    </location>
</feature>
<accession>A0A6N7J0P8</accession>
<feature type="transmembrane region" description="Helical" evidence="5">
    <location>
        <begin position="150"/>
        <end position="166"/>
    </location>
</feature>
<evidence type="ECO:0000256" key="4">
    <source>
        <dbReference type="ARBA" id="ARBA00023136"/>
    </source>
</evidence>
<feature type="transmembrane region" description="Helical" evidence="5">
    <location>
        <begin position="360"/>
        <end position="379"/>
    </location>
</feature>
<dbReference type="InterPro" id="IPR052556">
    <property type="entry name" value="PolySynth_Transporter"/>
</dbReference>
<feature type="transmembrane region" description="Helical" evidence="5">
    <location>
        <begin position="329"/>
        <end position="348"/>
    </location>
</feature>
<feature type="transmembrane region" description="Helical" evidence="5">
    <location>
        <begin position="172"/>
        <end position="192"/>
    </location>
</feature>
<dbReference type="PANTHER" id="PTHR43424:SF1">
    <property type="entry name" value="LOCUS PUTATIVE PROTEIN 1-RELATED"/>
    <property type="match status" value="1"/>
</dbReference>
<feature type="transmembrane region" description="Helical" evidence="5">
    <location>
        <begin position="12"/>
        <end position="33"/>
    </location>
</feature>
<evidence type="ECO:0000313" key="6">
    <source>
        <dbReference type="EMBL" id="MQN02164.1"/>
    </source>
</evidence>